<accession>A0A6M1QZ93</accession>
<evidence type="ECO:0000256" key="2">
    <source>
        <dbReference type="ARBA" id="ARBA00022679"/>
    </source>
</evidence>
<dbReference type="InterPro" id="IPR036129">
    <property type="entry name" value="Glycerate_kinase_sf"/>
</dbReference>
<dbReference type="SUPFAM" id="SSF110738">
    <property type="entry name" value="Glycerate kinase I"/>
    <property type="match status" value="1"/>
</dbReference>
<comment type="similarity">
    <text evidence="1 4">Belongs to the glycerate kinase type-1 family.</text>
</comment>
<comment type="caution">
    <text evidence="5">The sequence shown here is derived from an EMBL/GenBank/DDBJ whole genome shotgun (WGS) entry which is preliminary data.</text>
</comment>
<evidence type="ECO:0000256" key="1">
    <source>
        <dbReference type="ARBA" id="ARBA00006284"/>
    </source>
</evidence>
<evidence type="ECO:0000256" key="4">
    <source>
        <dbReference type="PIRNR" id="PIRNR006078"/>
    </source>
</evidence>
<keyword evidence="2 4" id="KW-0808">Transferase</keyword>
<dbReference type="Gene3D" id="3.90.1510.10">
    <property type="entry name" value="Glycerate kinase, domain 2"/>
    <property type="match status" value="1"/>
</dbReference>
<dbReference type="EMBL" id="JAALAA010000022">
    <property type="protein sequence ID" value="NGN95325.1"/>
    <property type="molecule type" value="Genomic_DNA"/>
</dbReference>
<dbReference type="PANTHER" id="PTHR21599:SF0">
    <property type="entry name" value="GLYCERATE KINASE"/>
    <property type="match status" value="1"/>
</dbReference>
<organism evidence="5 6">
    <name type="scientific">Nocardioides turkmenicus</name>
    <dbReference type="NCBI Taxonomy" id="2711220"/>
    <lineage>
        <taxon>Bacteria</taxon>
        <taxon>Bacillati</taxon>
        <taxon>Actinomycetota</taxon>
        <taxon>Actinomycetes</taxon>
        <taxon>Propionibacteriales</taxon>
        <taxon>Nocardioidaceae</taxon>
        <taxon>Nocardioides</taxon>
    </lineage>
</organism>
<dbReference type="Proteomes" id="UP000483261">
    <property type="component" value="Unassembled WGS sequence"/>
</dbReference>
<dbReference type="RefSeq" id="WP_165112997.1">
    <property type="nucleotide sequence ID" value="NZ_JAALAA010000022.1"/>
</dbReference>
<evidence type="ECO:0000313" key="5">
    <source>
        <dbReference type="EMBL" id="NGN95325.1"/>
    </source>
</evidence>
<proteinExistence type="inferred from homology"/>
<evidence type="ECO:0000256" key="3">
    <source>
        <dbReference type="ARBA" id="ARBA00022777"/>
    </source>
</evidence>
<evidence type="ECO:0000313" key="6">
    <source>
        <dbReference type="Proteomes" id="UP000483261"/>
    </source>
</evidence>
<keyword evidence="6" id="KW-1185">Reference proteome</keyword>
<dbReference type="AlphaFoldDB" id="A0A6M1QZ93"/>
<name>A0A6M1QZ93_9ACTN</name>
<dbReference type="PANTHER" id="PTHR21599">
    <property type="entry name" value="GLYCERATE KINASE"/>
    <property type="match status" value="1"/>
</dbReference>
<dbReference type="Pfam" id="PF02595">
    <property type="entry name" value="Gly_kinase"/>
    <property type="match status" value="1"/>
</dbReference>
<dbReference type="InterPro" id="IPR018197">
    <property type="entry name" value="Glycerate_kinase_RE-like"/>
</dbReference>
<dbReference type="InterPro" id="IPR004381">
    <property type="entry name" value="Glycerate_kinase"/>
</dbReference>
<dbReference type="PIRSF" id="PIRSF006078">
    <property type="entry name" value="GlxK"/>
    <property type="match status" value="1"/>
</dbReference>
<protein>
    <submittedName>
        <fullName evidence="5">Glycerate kinase</fullName>
    </submittedName>
</protein>
<dbReference type="GO" id="GO:0031388">
    <property type="term" value="P:organic acid phosphorylation"/>
    <property type="evidence" value="ECO:0007669"/>
    <property type="project" value="UniProtKB-UniRule"/>
</dbReference>
<dbReference type="GO" id="GO:0008887">
    <property type="term" value="F:glycerate kinase activity"/>
    <property type="evidence" value="ECO:0007669"/>
    <property type="project" value="UniProtKB-UniRule"/>
</dbReference>
<gene>
    <name evidence="5" type="ORF">G5C66_21620</name>
</gene>
<reference evidence="5 6" key="1">
    <citation type="submission" date="2020-02" db="EMBL/GenBank/DDBJ databases">
        <title>Whole-genome analyses of novel actinobacteria.</title>
        <authorList>
            <person name="Sahin N."/>
        </authorList>
    </citation>
    <scope>NUCLEOTIDE SEQUENCE [LARGE SCALE GENOMIC DNA]</scope>
    <source>
        <strain evidence="5 6">KC13</strain>
    </source>
</reference>
<dbReference type="InterPro" id="IPR018193">
    <property type="entry name" value="Glyc_kinase_flavodox-like_fold"/>
</dbReference>
<keyword evidence="3 4" id="KW-0418">Kinase</keyword>
<dbReference type="Gene3D" id="3.40.50.10350">
    <property type="entry name" value="Glycerate kinase, domain 1"/>
    <property type="match status" value="1"/>
</dbReference>
<sequence length="376" mass="37444">MAEHRRGGRVVVVACDKFKGSLTAREVDEAVAAGIRTASPETEVRIVPIADGGDGTVAALAGAGFDLVPVTVAGPTLEPVAAHYAVRGDLAVVELADTCGLLRLPEGRLAPLTASSRGLGEAVLAAVDGGARTVVLGLGGSASTDGGAGMLRALGVRLLDASGAELAEGGGALQHLARVDLDGLDPRLRETEIVVACDVDNPLLGPRGAVATFSAQKGAGPEEQAILEASLTTYASLVSAVLDRAAPADTPGAGAAGGVGFAALAVLGGRVERGVDLLVDLVGFREALDGADLVVTGEGSFDHQTLSGKAPLGVLEAARRQGVPAVVVCGRTTLSPAEAEHAGAAAVHALTDLEPDPKRCMTNAAELLSQLGGGLV</sequence>
<dbReference type="NCBIfam" id="TIGR00045">
    <property type="entry name" value="glycerate kinase"/>
    <property type="match status" value="1"/>
</dbReference>